<reference evidence="3 4" key="1">
    <citation type="submission" date="2017-09" db="EMBL/GenBank/DDBJ databases">
        <title>Depth-based differentiation of microbial function through sediment-hosted aquifers and enrichment of novel symbionts in the deep terrestrial subsurface.</title>
        <authorList>
            <person name="Probst A.J."/>
            <person name="Ladd B."/>
            <person name="Jarett J.K."/>
            <person name="Geller-Mcgrath D.E."/>
            <person name="Sieber C.M."/>
            <person name="Emerson J.B."/>
            <person name="Anantharaman K."/>
            <person name="Thomas B.C."/>
            <person name="Malmstrom R."/>
            <person name="Stieglmeier M."/>
            <person name="Klingl A."/>
            <person name="Woyke T."/>
            <person name="Ryan C.M."/>
            <person name="Banfield J.F."/>
        </authorList>
    </citation>
    <scope>NUCLEOTIDE SEQUENCE [LARGE SCALE GENOMIC DNA]</scope>
    <source>
        <strain evidence="3">CG11_big_fil_rev_8_21_14_0_20_39_34</strain>
    </source>
</reference>
<dbReference type="InterPro" id="IPR028098">
    <property type="entry name" value="Glyco_trans_4-like_N"/>
</dbReference>
<name>A0A2H0N3P3_9BACT</name>
<dbReference type="InterPro" id="IPR050194">
    <property type="entry name" value="Glycosyltransferase_grp1"/>
</dbReference>
<evidence type="ECO:0000313" key="4">
    <source>
        <dbReference type="Proteomes" id="UP000229600"/>
    </source>
</evidence>
<evidence type="ECO:0000313" key="3">
    <source>
        <dbReference type="EMBL" id="PIR03498.1"/>
    </source>
</evidence>
<evidence type="ECO:0000259" key="1">
    <source>
        <dbReference type="Pfam" id="PF00534"/>
    </source>
</evidence>
<gene>
    <name evidence="3" type="ORF">COV59_04870</name>
</gene>
<comment type="caution">
    <text evidence="3">The sequence shown here is derived from an EMBL/GenBank/DDBJ whole genome shotgun (WGS) entry which is preliminary data.</text>
</comment>
<accession>A0A2H0N3P3</accession>
<organism evidence="3 4">
    <name type="scientific">Candidatus Magasanikbacteria bacterium CG11_big_fil_rev_8_21_14_0_20_39_34</name>
    <dbReference type="NCBI Taxonomy" id="1974653"/>
    <lineage>
        <taxon>Bacteria</taxon>
        <taxon>Candidatus Magasanikiibacteriota</taxon>
    </lineage>
</organism>
<dbReference type="Pfam" id="PF13439">
    <property type="entry name" value="Glyco_transf_4"/>
    <property type="match status" value="1"/>
</dbReference>
<dbReference type="Pfam" id="PF00534">
    <property type="entry name" value="Glycos_transf_1"/>
    <property type="match status" value="1"/>
</dbReference>
<feature type="domain" description="Glycosyltransferase subfamily 4-like N-terminal" evidence="2">
    <location>
        <begin position="14"/>
        <end position="188"/>
    </location>
</feature>
<evidence type="ECO:0000259" key="2">
    <source>
        <dbReference type="Pfam" id="PF13439"/>
    </source>
</evidence>
<proteinExistence type="predicted"/>
<feature type="domain" description="Glycosyl transferase family 1" evidence="1">
    <location>
        <begin position="199"/>
        <end position="323"/>
    </location>
</feature>
<dbReference type="Gene3D" id="3.40.50.2000">
    <property type="entry name" value="Glycogen Phosphorylase B"/>
    <property type="match status" value="2"/>
</dbReference>
<protein>
    <submittedName>
        <fullName evidence="3">Glycosyl transferase</fullName>
    </submittedName>
</protein>
<sequence>MKIALVHDYLAQDGGAERVVKTFHEIWPEAPIFVLFHDKNKIDSFENLQIRESFLSKFPFVCDHYQWYLPLMPLATEHHDLRGYDVVLSSTSAFAKGVITDPGTIHICYCHTPTRYLWTDTHEYIRDLKYNKLVKIFLPKLVHKLRIWDRMSVDRVDHFVANSQTVQQRIQKYYRRDATVIYPPVNVEEYSVSSEIGDYFITGGRLAAYKRFDLVIQVFNRLGWPLKIFGSGPGWWNDVKKHAKSNIEFLGRVDEKEKAKLLSRARAFIHPQVEDFGITPVESMASGCPVIAFGEGGARETIIAGKTGLFFYEQTWEALFDLLLRKFDAAAFDRHAIREHALHFSTERFIEEMTGLLKEKYEHRN</sequence>
<dbReference type="Proteomes" id="UP000229600">
    <property type="component" value="Unassembled WGS sequence"/>
</dbReference>
<dbReference type="SUPFAM" id="SSF53756">
    <property type="entry name" value="UDP-Glycosyltransferase/glycogen phosphorylase"/>
    <property type="match status" value="1"/>
</dbReference>
<dbReference type="PANTHER" id="PTHR45947">
    <property type="entry name" value="SULFOQUINOVOSYL TRANSFERASE SQD2"/>
    <property type="match status" value="1"/>
</dbReference>
<dbReference type="EMBL" id="PCWN01000011">
    <property type="protein sequence ID" value="PIR03498.1"/>
    <property type="molecule type" value="Genomic_DNA"/>
</dbReference>
<keyword evidence="3" id="KW-0808">Transferase</keyword>
<dbReference type="GO" id="GO:0016757">
    <property type="term" value="F:glycosyltransferase activity"/>
    <property type="evidence" value="ECO:0007669"/>
    <property type="project" value="InterPro"/>
</dbReference>
<dbReference type="PANTHER" id="PTHR45947:SF3">
    <property type="entry name" value="SULFOQUINOVOSYL TRANSFERASE SQD2"/>
    <property type="match status" value="1"/>
</dbReference>
<dbReference type="InterPro" id="IPR001296">
    <property type="entry name" value="Glyco_trans_1"/>
</dbReference>
<dbReference type="AlphaFoldDB" id="A0A2H0N3P3"/>